<dbReference type="AlphaFoldDB" id="A0A0A2VQQ4"/>
<name>A0A0A2VQQ4_BEABA</name>
<feature type="compositionally biased region" description="Low complexity" evidence="1">
    <location>
        <begin position="142"/>
        <end position="152"/>
    </location>
</feature>
<dbReference type="GO" id="GO:0042162">
    <property type="term" value="F:telomeric DNA binding"/>
    <property type="evidence" value="ECO:0007669"/>
    <property type="project" value="TreeGrafter"/>
</dbReference>
<feature type="region of interest" description="Disordered" evidence="1">
    <location>
        <begin position="71"/>
        <end position="211"/>
    </location>
</feature>
<dbReference type="OrthoDB" id="2017974at2759"/>
<dbReference type="STRING" id="1245745.A0A0A2VQQ4"/>
<reference evidence="3 4" key="1">
    <citation type="submission" date="2012-10" db="EMBL/GenBank/DDBJ databases">
        <title>Genome sequencing and analysis of entomopathogenic fungi Beauveria bassiana D1-5.</title>
        <authorList>
            <person name="Li Q."/>
            <person name="Wang L."/>
            <person name="Zhang Z."/>
            <person name="Wang Q."/>
            <person name="Ren J."/>
            <person name="Wang M."/>
            <person name="Xu W."/>
            <person name="Wang J."/>
            <person name="Lu Y."/>
            <person name="Du Q."/>
            <person name="Sun Z."/>
        </authorList>
    </citation>
    <scope>NUCLEOTIDE SEQUENCE [LARGE SCALE GENOMIC DNA]</scope>
    <source>
        <strain evidence="3 4">D1-5</strain>
    </source>
</reference>
<evidence type="ECO:0000256" key="1">
    <source>
        <dbReference type="SAM" id="MobiDB-lite"/>
    </source>
</evidence>
<comment type="caution">
    <text evidence="3">The sequence shown here is derived from an EMBL/GenBank/DDBJ whole genome shotgun (WGS) entry which is preliminary data.</text>
</comment>
<feature type="compositionally biased region" description="Basic residues" evidence="1">
    <location>
        <begin position="187"/>
        <end position="205"/>
    </location>
</feature>
<feature type="compositionally biased region" description="Basic and acidic residues" evidence="1">
    <location>
        <begin position="100"/>
        <end position="114"/>
    </location>
</feature>
<accession>A0A0A2VQQ4</accession>
<dbReference type="InterPro" id="IPR018834">
    <property type="entry name" value="DNA/RNA-bd_Est1-type"/>
</dbReference>
<feature type="compositionally biased region" description="Polar residues" evidence="1">
    <location>
        <begin position="78"/>
        <end position="92"/>
    </location>
</feature>
<dbReference type="InterPro" id="IPR011990">
    <property type="entry name" value="TPR-like_helical_dom_sf"/>
</dbReference>
<gene>
    <name evidence="3" type="ORF">BBAD15_g6146</name>
</gene>
<proteinExistence type="predicted"/>
<evidence type="ECO:0000313" key="4">
    <source>
        <dbReference type="Proteomes" id="UP000030106"/>
    </source>
</evidence>
<dbReference type="InterPro" id="IPR045153">
    <property type="entry name" value="Est1/Ebs1-like"/>
</dbReference>
<dbReference type="PANTHER" id="PTHR15696:SF0">
    <property type="entry name" value="TELOMERASE-BINDING PROTEIN EST1A"/>
    <property type="match status" value="1"/>
</dbReference>
<dbReference type="PANTHER" id="PTHR15696">
    <property type="entry name" value="SMG-7 SUPPRESSOR WITH MORPHOLOGICAL EFFECT ON GENITALIA PROTEIN 7"/>
    <property type="match status" value="1"/>
</dbReference>
<dbReference type="Pfam" id="PF10373">
    <property type="entry name" value="EST1_DNA_bind"/>
    <property type="match status" value="1"/>
</dbReference>
<sequence length="751" mass="86011">MAELQNRWVNHLRNNARQEPSERNLRCLVCAEDILPDIDAFRAHIRADEPKHSTLTGDADIVEAFRKMSIHPAKQRTESTSSKSGVPNSTRSPPRKPSLRHLDDKDGTNSRKVEQPMTTDQPEPSTPSSKPNKARSPPSSPVPAVSPLTTPSRSHRRNGISGDFDRGDAAKHFTSRQLWNPDEPKSRGTRVRTSAQKRFRHHNRPSPKNASTVFEVHPVDMSATPGFTLFRQPETKPISQEQLTREVKDIYSGLTLVEHKCIELCVTPKTRIPEEQELNALQYQKLIGLHRTLLHEHHDFFLATQHPVASAALRRLPLKYSMLARMWRHGIQSFLELLRKRLPGSREHMLTFIYIAYSTMTLLYETVPFFVATWIECLGDLSRYRMAIEDDDIRDREIWTSVSRNWYSKASDRSPEVGRLYHHLAILARPDPLQQLYYYGKALSVPVPFPSAGDSIMTLFNPVLERSSRLDRCDEVFIRVHAILFSGRNRDQLEDAKVEFLDILDRSIAERKKEWLRSGTYIAISLICSLFGYGANTNPLKLSLPDSVCDVSAAPSGSSAAKAKNVIDEETASRNFDFAASFAMQTCNIVFRRKADINVLPFLHIMMLFLHYVAQHDKAMSLIQDQVPWRRIVDVLNEARPALLSKPRMANKSFPRPPPNEPLRPLSEDYALRGLGLSKDYFPDDWFSSDKLEEDEKMFEPPSLGDERRQRILWLGRQMCNLGKWLEWEESSKRFIVNSSYDRNIGLPVES</sequence>
<dbReference type="EMBL" id="ANFO01000570">
    <property type="protein sequence ID" value="KGQ08510.1"/>
    <property type="molecule type" value="Genomic_DNA"/>
</dbReference>
<dbReference type="GO" id="GO:0000184">
    <property type="term" value="P:nuclear-transcribed mRNA catabolic process, nonsense-mediated decay"/>
    <property type="evidence" value="ECO:0007669"/>
    <property type="project" value="TreeGrafter"/>
</dbReference>
<dbReference type="eggNOG" id="ENOG502QRU3">
    <property type="taxonomic scope" value="Eukaryota"/>
</dbReference>
<protein>
    <recommendedName>
        <fullName evidence="2">DNA/RNA-binding domain-containing protein</fullName>
    </recommendedName>
</protein>
<dbReference type="GO" id="GO:0070034">
    <property type="term" value="F:telomerase RNA binding"/>
    <property type="evidence" value="ECO:0007669"/>
    <property type="project" value="TreeGrafter"/>
</dbReference>
<dbReference type="FunFam" id="1.25.40.10:FF:000202">
    <property type="entry name" value="Unplaced genomic scaffold supercont1.7, whole genome shotgun sequence"/>
    <property type="match status" value="1"/>
</dbReference>
<feature type="compositionally biased region" description="Polar residues" evidence="1">
    <location>
        <begin position="116"/>
        <end position="131"/>
    </location>
</feature>
<organism evidence="3 4">
    <name type="scientific">Beauveria bassiana D1-5</name>
    <dbReference type="NCBI Taxonomy" id="1245745"/>
    <lineage>
        <taxon>Eukaryota</taxon>
        <taxon>Fungi</taxon>
        <taxon>Dikarya</taxon>
        <taxon>Ascomycota</taxon>
        <taxon>Pezizomycotina</taxon>
        <taxon>Sordariomycetes</taxon>
        <taxon>Hypocreomycetidae</taxon>
        <taxon>Hypocreales</taxon>
        <taxon>Cordycipitaceae</taxon>
        <taxon>Beauveria</taxon>
    </lineage>
</organism>
<dbReference type="Gene3D" id="1.25.40.10">
    <property type="entry name" value="Tetratricopeptide repeat domain"/>
    <property type="match status" value="1"/>
</dbReference>
<evidence type="ECO:0000259" key="2">
    <source>
        <dbReference type="Pfam" id="PF10373"/>
    </source>
</evidence>
<evidence type="ECO:0000313" key="3">
    <source>
        <dbReference type="EMBL" id="KGQ08510.1"/>
    </source>
</evidence>
<dbReference type="GO" id="GO:0005697">
    <property type="term" value="C:telomerase holoenzyme complex"/>
    <property type="evidence" value="ECO:0007669"/>
    <property type="project" value="TreeGrafter"/>
</dbReference>
<feature type="domain" description="DNA/RNA-binding" evidence="2">
    <location>
        <begin position="403"/>
        <end position="679"/>
    </location>
</feature>
<dbReference type="SUPFAM" id="SSF48452">
    <property type="entry name" value="TPR-like"/>
    <property type="match status" value="1"/>
</dbReference>
<dbReference type="Proteomes" id="UP000030106">
    <property type="component" value="Unassembled WGS sequence"/>
</dbReference>
<dbReference type="HOGENOM" id="CLU_010014_2_1_1"/>